<gene>
    <name evidence="2" type="ORF">PU648_21430</name>
</gene>
<evidence type="ECO:0000313" key="3">
    <source>
        <dbReference type="Proteomes" id="UP001257627"/>
    </source>
</evidence>
<proteinExistence type="predicted"/>
<evidence type="ECO:0000313" key="2">
    <source>
        <dbReference type="EMBL" id="MDU8994862.1"/>
    </source>
</evidence>
<sequence length="47" mass="4913">MFSGPVPVPLPDPPSRTDERPGGRLRPVLKVAVLAVVPAVVAKQLQG</sequence>
<protein>
    <submittedName>
        <fullName evidence="2">Uncharacterized protein</fullName>
    </submittedName>
</protein>
<organism evidence="2 3">
    <name type="scientific">Streptomyces mirabilis</name>
    <dbReference type="NCBI Taxonomy" id="68239"/>
    <lineage>
        <taxon>Bacteria</taxon>
        <taxon>Bacillati</taxon>
        <taxon>Actinomycetota</taxon>
        <taxon>Actinomycetes</taxon>
        <taxon>Kitasatosporales</taxon>
        <taxon>Streptomycetaceae</taxon>
        <taxon>Streptomyces</taxon>
    </lineage>
</organism>
<feature type="compositionally biased region" description="Pro residues" evidence="1">
    <location>
        <begin position="1"/>
        <end position="14"/>
    </location>
</feature>
<feature type="region of interest" description="Disordered" evidence="1">
    <location>
        <begin position="1"/>
        <end position="24"/>
    </location>
</feature>
<reference evidence="2 3" key="1">
    <citation type="submission" date="2023-02" db="EMBL/GenBank/DDBJ databases">
        <authorList>
            <person name="Maleckis M."/>
        </authorList>
    </citation>
    <scope>NUCLEOTIDE SEQUENCE [LARGE SCALE GENOMIC DNA]</scope>
    <source>
        <strain evidence="2 3">P8-A2</strain>
    </source>
</reference>
<dbReference type="Proteomes" id="UP001257627">
    <property type="component" value="Unassembled WGS sequence"/>
</dbReference>
<keyword evidence="3" id="KW-1185">Reference proteome</keyword>
<accession>A0ABU3ULQ3</accession>
<dbReference type="EMBL" id="JARAKF010000001">
    <property type="protein sequence ID" value="MDU8994862.1"/>
    <property type="molecule type" value="Genomic_DNA"/>
</dbReference>
<comment type="caution">
    <text evidence="2">The sequence shown here is derived from an EMBL/GenBank/DDBJ whole genome shotgun (WGS) entry which is preliminary data.</text>
</comment>
<evidence type="ECO:0000256" key="1">
    <source>
        <dbReference type="SAM" id="MobiDB-lite"/>
    </source>
</evidence>
<name>A0ABU3ULQ3_9ACTN</name>
<dbReference type="RefSeq" id="WP_316733001.1">
    <property type="nucleotide sequence ID" value="NZ_JARAKF010000001.1"/>
</dbReference>